<proteinExistence type="predicted"/>
<protein>
    <submittedName>
        <fullName evidence="1">Uncharacterized protein</fullName>
    </submittedName>
</protein>
<evidence type="ECO:0000313" key="2">
    <source>
        <dbReference type="Proteomes" id="UP001149165"/>
    </source>
</evidence>
<accession>A0A9W9GD73</accession>
<name>A0A9W9GD73_9EURO</name>
<reference evidence="1" key="2">
    <citation type="journal article" date="2023" name="IMA Fungus">
        <title>Comparative genomic study of the Penicillium genus elucidates a diverse pangenome and 15 lateral gene transfer events.</title>
        <authorList>
            <person name="Petersen C."/>
            <person name="Sorensen T."/>
            <person name="Nielsen M.R."/>
            <person name="Sondergaard T.E."/>
            <person name="Sorensen J.L."/>
            <person name="Fitzpatrick D.A."/>
            <person name="Frisvad J.C."/>
            <person name="Nielsen K.L."/>
        </authorList>
    </citation>
    <scope>NUCLEOTIDE SEQUENCE</scope>
    <source>
        <strain evidence="1">IBT 30069</strain>
    </source>
</reference>
<gene>
    <name evidence="1" type="ORF">N7456_000997</name>
</gene>
<organism evidence="1 2">
    <name type="scientific">Penicillium angulare</name>
    <dbReference type="NCBI Taxonomy" id="116970"/>
    <lineage>
        <taxon>Eukaryota</taxon>
        <taxon>Fungi</taxon>
        <taxon>Dikarya</taxon>
        <taxon>Ascomycota</taxon>
        <taxon>Pezizomycotina</taxon>
        <taxon>Eurotiomycetes</taxon>
        <taxon>Eurotiomycetidae</taxon>
        <taxon>Eurotiales</taxon>
        <taxon>Aspergillaceae</taxon>
        <taxon>Penicillium</taxon>
    </lineage>
</organism>
<comment type="caution">
    <text evidence="1">The sequence shown here is derived from an EMBL/GenBank/DDBJ whole genome shotgun (WGS) entry which is preliminary data.</text>
</comment>
<sequence length="239" mass="27641">MTSQISGQDLMIQRLPELRVGTNSTTHSALHKVKFVGRLRAWDRFEQEAAVTFGAHYFKRLPLLGQRRNDRINPLTREVYQVGDERDVQVRFGQNIGHILSIIAEDERLGFKFAGARSVELGAHDLSAAVRHFMGGRENYLRQILGQIADYMDEFSMKYGVISTYNQSIFLRQRVDGGKWCLDYSPVINHDRSFRPTRRRLYPITTRQAFMHIAHLSSQGNVFDRGQSITRNNRLWTQA</sequence>
<reference evidence="1" key="1">
    <citation type="submission" date="2022-11" db="EMBL/GenBank/DDBJ databases">
        <authorList>
            <person name="Petersen C."/>
        </authorList>
    </citation>
    <scope>NUCLEOTIDE SEQUENCE</scope>
    <source>
        <strain evidence="1">IBT 30069</strain>
    </source>
</reference>
<keyword evidence="2" id="KW-1185">Reference proteome</keyword>
<evidence type="ECO:0000313" key="1">
    <source>
        <dbReference type="EMBL" id="KAJ5116649.1"/>
    </source>
</evidence>
<dbReference type="EMBL" id="JAPQKH010000001">
    <property type="protein sequence ID" value="KAJ5116649.1"/>
    <property type="molecule type" value="Genomic_DNA"/>
</dbReference>
<dbReference type="Proteomes" id="UP001149165">
    <property type="component" value="Unassembled WGS sequence"/>
</dbReference>
<dbReference type="OrthoDB" id="3796275at2759"/>
<dbReference type="AlphaFoldDB" id="A0A9W9GD73"/>